<accession>A0A7S1GC26</accession>
<gene>
    <name evidence="2" type="ORF">BSP0115_LOCUS13758</name>
</gene>
<evidence type="ECO:0000313" key="2">
    <source>
        <dbReference type="EMBL" id="CAD8920496.1"/>
    </source>
</evidence>
<name>A0A7S1GC26_9STRA</name>
<sequence>MSSSSVRGLRSKHTLLVDDDRLMTGHCRGCANRLSECRTGCIRCQCSERCNLIYCVARIRGELRVCSAMRDSAESARGFVCHNQFEEAGCVEECTCRACKRRQKRARSKKTAATAAAASKQLTSASVDAFALAAAAASAGAGGVSMHVAGGSPVASVSSASSGATTTTDVSHLSLVASAAAAVEAEEYARTAQTTSKRSRREDRRVRVFSRSFSSAAAGVVVALRTESRRTRLVGGDDSDAEDAAASETQELAWRAFLTDVRSALGISTEATIRVVDERGCEYVGLDAVRDGDSLWVEDCVSSIASAAAAATGVVLPVTIARGGAGGDSAWRASSSSYATSREATEAELAVRAADMLSVMLANASSAARVAGATWGSSFDDAESRLQFGEGTASAASFLEEAFGVNEASGIAATARLSDEALSALAAEALEFEDDDALRRLDHDGVHGGETREDRAREIRQDAAGASGFGQQQSKLHDDGRITLPDPRPRPPPFPSWGPCVFAALAIRTMAVTSSKESAATAAPPRMHESVQRVLTGVAHAAASRALKSSALLLLCARALDGRLYEASSASVDAATLKGATCVSAAA</sequence>
<feature type="region of interest" description="Disordered" evidence="1">
    <location>
        <begin position="464"/>
        <end position="495"/>
    </location>
</feature>
<organism evidence="2">
    <name type="scientific">Bicosoecida sp. CB-2014</name>
    <dbReference type="NCBI Taxonomy" id="1486930"/>
    <lineage>
        <taxon>Eukaryota</taxon>
        <taxon>Sar</taxon>
        <taxon>Stramenopiles</taxon>
        <taxon>Bigyra</taxon>
        <taxon>Opalozoa</taxon>
        <taxon>Bicosoecida</taxon>
    </lineage>
</organism>
<protein>
    <submittedName>
        <fullName evidence="2">Uncharacterized protein</fullName>
    </submittedName>
</protein>
<proteinExistence type="predicted"/>
<reference evidence="2" key="1">
    <citation type="submission" date="2021-01" db="EMBL/GenBank/DDBJ databases">
        <authorList>
            <person name="Corre E."/>
            <person name="Pelletier E."/>
            <person name="Niang G."/>
            <person name="Scheremetjew M."/>
            <person name="Finn R."/>
            <person name="Kale V."/>
            <person name="Holt S."/>
            <person name="Cochrane G."/>
            <person name="Meng A."/>
            <person name="Brown T."/>
            <person name="Cohen L."/>
        </authorList>
    </citation>
    <scope>NUCLEOTIDE SEQUENCE</scope>
    <source>
        <strain evidence="2">Ms1</strain>
    </source>
</reference>
<dbReference type="EMBL" id="HBFS01020542">
    <property type="protein sequence ID" value="CAD8920496.1"/>
    <property type="molecule type" value="Transcribed_RNA"/>
</dbReference>
<evidence type="ECO:0000256" key="1">
    <source>
        <dbReference type="SAM" id="MobiDB-lite"/>
    </source>
</evidence>
<dbReference type="AlphaFoldDB" id="A0A7S1GC26"/>